<feature type="compositionally biased region" description="Acidic residues" evidence="4">
    <location>
        <begin position="590"/>
        <end position="677"/>
    </location>
</feature>
<dbReference type="GO" id="GO:0042393">
    <property type="term" value="F:histone binding"/>
    <property type="evidence" value="ECO:0007669"/>
    <property type="project" value="TreeGrafter"/>
</dbReference>
<feature type="region of interest" description="Disordered" evidence="4">
    <location>
        <begin position="955"/>
        <end position="1053"/>
    </location>
</feature>
<feature type="region of interest" description="Disordered" evidence="4">
    <location>
        <begin position="1184"/>
        <end position="1213"/>
    </location>
</feature>
<feature type="region of interest" description="Disordered" evidence="4">
    <location>
        <begin position="570"/>
        <end position="699"/>
    </location>
</feature>
<feature type="compositionally biased region" description="Acidic residues" evidence="4">
    <location>
        <begin position="49"/>
        <end position="58"/>
    </location>
</feature>
<keyword evidence="3" id="KW-0539">Nucleus</keyword>
<dbReference type="GO" id="GO:0000122">
    <property type="term" value="P:negative regulation of transcription by RNA polymerase II"/>
    <property type="evidence" value="ECO:0007669"/>
    <property type="project" value="TreeGrafter"/>
</dbReference>
<organism evidence="5">
    <name type="scientific">Cacopsylla melanoneura</name>
    <dbReference type="NCBI Taxonomy" id="428564"/>
    <lineage>
        <taxon>Eukaryota</taxon>
        <taxon>Metazoa</taxon>
        <taxon>Ecdysozoa</taxon>
        <taxon>Arthropoda</taxon>
        <taxon>Hexapoda</taxon>
        <taxon>Insecta</taxon>
        <taxon>Pterygota</taxon>
        <taxon>Neoptera</taxon>
        <taxon>Paraneoptera</taxon>
        <taxon>Hemiptera</taxon>
        <taxon>Sternorrhyncha</taxon>
        <taxon>Psylloidea</taxon>
        <taxon>Psyllidae</taxon>
        <taxon>Psyllinae</taxon>
        <taxon>Cacopsylla</taxon>
    </lineage>
</organism>
<evidence type="ECO:0000256" key="3">
    <source>
        <dbReference type="ARBA" id="ARBA00023242"/>
    </source>
</evidence>
<feature type="region of interest" description="Disordered" evidence="4">
    <location>
        <begin position="16"/>
        <end position="58"/>
    </location>
</feature>
<dbReference type="EMBL" id="HBUF01681615">
    <property type="protein sequence ID" value="CAG6792435.1"/>
    <property type="molecule type" value="Transcribed_RNA"/>
</dbReference>
<reference evidence="5" key="1">
    <citation type="submission" date="2021-05" db="EMBL/GenBank/DDBJ databases">
        <authorList>
            <person name="Alioto T."/>
            <person name="Alioto T."/>
            <person name="Gomez Garrido J."/>
        </authorList>
    </citation>
    <scope>NUCLEOTIDE SEQUENCE</scope>
</reference>
<feature type="compositionally biased region" description="Polar residues" evidence="4">
    <location>
        <begin position="1039"/>
        <end position="1053"/>
    </location>
</feature>
<dbReference type="GO" id="GO:0042273">
    <property type="term" value="P:ribosomal large subunit biogenesis"/>
    <property type="evidence" value="ECO:0007669"/>
    <property type="project" value="TreeGrafter"/>
</dbReference>
<evidence type="ECO:0000256" key="1">
    <source>
        <dbReference type="ARBA" id="ARBA00004123"/>
    </source>
</evidence>
<evidence type="ECO:0000313" key="5">
    <source>
        <dbReference type="EMBL" id="CAG6792435.1"/>
    </source>
</evidence>
<feature type="compositionally biased region" description="Basic residues" evidence="4">
    <location>
        <begin position="1184"/>
        <end position="1193"/>
    </location>
</feature>
<sequence>MDPEFYKYLQQNDKELLDFEASSDEDDGDDKDKDVHKPPEELEGHSDESDFEEDATGGEYVEDGTVRKVTLAMVSKWRGDLQTKGKPLQTIAIVTKAFHAALYRILEEEDDQPVKFKVEGGGIFNAVVQLCVVELKPAILRLLKLPADSAKISVESNKMWPRVKALLKHYMMDLIKLLGAVSSPDIVSVLLKHLHGMLMFLPVLAFNSKPLLRQLVALWSKSDDEPVRIIAFLNLLRVTVNNKRKYLETVLKYMYTSYVANSKFVSHATLPNINFMRSSLAEMFSLDESVAYTHAFLYIRQLAIHLRNAITLHSKQAYQTVYNWQYVAALKLWTSLLTTSYANDKKQLSSLLYPLVQVIIGVIKLIPTSTYFPLRFHCVDLLNQISSETGLFIPTAPLILEIFQIYDLNKRHSKVSMKPLDFTCILRLNKIHLVENGFKTSVVDCVYQHLLNYMQNESSRISFPDLCIPVVSQLRAFVKASKVPNYSRKIKQLLDKIEDTSRFVEEERRKAALPLSNRDGIKTWEGAVKAKGTPLMSFYAAWKKINDQREAKKFTDNETMADFKLPTLKKQVPKAKKARTEEDGQVDLFPSDDEDDDIGFGADSEEEEEEEDLEEEEEEEVEEEKPEEKEEECNEKDSCESTDNDSDNEEDKEMQESEGGELQEEEKQEEDEEEDGNNQEGSKTSKSISKPDRNSSTKPFNSDYLNIDWLVHAFRHGKVSTHVANIINLASIYLLPLRENIKLDSVHAASYPLLSSVAKLLLGESSKCKQRQVVLRVYTREMGRMKVVRLKCEDDGSPDKIVSNKRVNTQENVSADGKTTIVTSSTKLNTQNDTQTKTNSITQSRLQDKKVSILEMANYELEDRRQLLMRYLHLYNIDVSPLNGYAFPQEWILFVLSIIYWCNTSAHVNSYHVKCLVVSFIYLNIVQIRCGYFETTGQFNKTYAKKLNEFKTKLQNEKIQRKKSKKNGKNSLRKDEKENRNVINLSNQTNNNAKDNVPKTSNHKNNPNETDNHGTVNKTSSLETNTQEPIQGNDHEQELCNSPTNPKNNVPKNIQETLTNTPIEKFIFLYEQLLQLSHLDERLRSNHTCFNKDVIHVLCEYQSLFYVISMFNSILNCPFEEVDMSRVYSGTFLYNLYAKVYNKDNNIPLLFEHCDELFGLYNFIVDFVQDNTVSNVFQTNVKKPKRKKKKKEKSTREETEEEEKEVSEEDGEIEIDSDNIYSILQNLHI</sequence>
<feature type="compositionally biased region" description="Polar residues" evidence="4">
    <location>
        <begin position="981"/>
        <end position="1030"/>
    </location>
</feature>
<comment type="subcellular location">
    <subcellularLocation>
        <location evidence="1">Nucleus</location>
    </subcellularLocation>
</comment>
<name>A0A8D9FKW4_9HEMI</name>
<dbReference type="GO" id="GO:0003714">
    <property type="term" value="F:transcription corepressor activity"/>
    <property type="evidence" value="ECO:0007669"/>
    <property type="project" value="TreeGrafter"/>
</dbReference>
<feature type="compositionally biased region" description="Basic and acidic residues" evidence="4">
    <location>
        <begin position="30"/>
        <end position="48"/>
    </location>
</feature>
<protein>
    <submittedName>
        <fullName evidence="5">Nucleolar complex protein 2 homolog</fullName>
    </submittedName>
</protein>
<dbReference type="PANTHER" id="PTHR12687">
    <property type="entry name" value="NUCLEOLAR COMPLEX 2 AND RAD4-RELATED"/>
    <property type="match status" value="1"/>
</dbReference>
<dbReference type="GO" id="GO:0005730">
    <property type="term" value="C:nucleolus"/>
    <property type="evidence" value="ECO:0007669"/>
    <property type="project" value="TreeGrafter"/>
</dbReference>
<evidence type="ECO:0000256" key="2">
    <source>
        <dbReference type="ARBA" id="ARBA00005907"/>
    </source>
</evidence>
<accession>A0A8D9FKW4</accession>
<dbReference type="Pfam" id="PF03715">
    <property type="entry name" value="Noc2"/>
    <property type="match status" value="1"/>
</dbReference>
<evidence type="ECO:0000256" key="4">
    <source>
        <dbReference type="SAM" id="MobiDB-lite"/>
    </source>
</evidence>
<dbReference type="GO" id="GO:0030690">
    <property type="term" value="C:Noc1p-Noc2p complex"/>
    <property type="evidence" value="ECO:0007669"/>
    <property type="project" value="TreeGrafter"/>
</dbReference>
<comment type="similarity">
    <text evidence="2">Belongs to the NOC2 family.</text>
</comment>
<dbReference type="GO" id="GO:0030691">
    <property type="term" value="C:Noc2p-Noc3p complex"/>
    <property type="evidence" value="ECO:0007669"/>
    <property type="project" value="TreeGrafter"/>
</dbReference>
<feature type="compositionally biased region" description="Acidic residues" evidence="4">
    <location>
        <begin position="1198"/>
        <end position="1213"/>
    </location>
</feature>
<dbReference type="AlphaFoldDB" id="A0A8D9FKW4"/>
<dbReference type="InterPro" id="IPR005343">
    <property type="entry name" value="Noc2"/>
</dbReference>
<proteinExistence type="inferred from homology"/>
<dbReference type="PANTHER" id="PTHR12687:SF4">
    <property type="entry name" value="NUCLEOLAR COMPLEX PROTEIN 2 HOMOLOG"/>
    <property type="match status" value="1"/>
</dbReference>
<dbReference type="GO" id="GO:0005654">
    <property type="term" value="C:nucleoplasm"/>
    <property type="evidence" value="ECO:0007669"/>
    <property type="project" value="TreeGrafter"/>
</dbReference>